<evidence type="ECO:0000313" key="2">
    <source>
        <dbReference type="Proteomes" id="UP001257909"/>
    </source>
</evidence>
<dbReference type="SUPFAM" id="SSF110296">
    <property type="entry name" value="Oligoxyloglucan reducing end-specific cellobiohydrolase"/>
    <property type="match status" value="1"/>
</dbReference>
<proteinExistence type="predicted"/>
<gene>
    <name evidence="1" type="ORF">J2W69_000596</name>
</gene>
<protein>
    <recommendedName>
        <fullName evidence="3">Photosynthesis system II assembly factor Ycf48/Hcf136-like domain-containing protein</fullName>
    </recommendedName>
</protein>
<dbReference type="PROSITE" id="PS51257">
    <property type="entry name" value="PROKAR_LIPOPROTEIN"/>
    <property type="match status" value="1"/>
</dbReference>
<comment type="caution">
    <text evidence="1">The sequence shown here is derived from an EMBL/GenBank/DDBJ whole genome shotgun (WGS) entry which is preliminary data.</text>
</comment>
<organism evidence="1 2">
    <name type="scientific">Rheinheimera soli</name>
    <dbReference type="NCBI Taxonomy" id="443616"/>
    <lineage>
        <taxon>Bacteria</taxon>
        <taxon>Pseudomonadati</taxon>
        <taxon>Pseudomonadota</taxon>
        <taxon>Gammaproteobacteria</taxon>
        <taxon>Chromatiales</taxon>
        <taxon>Chromatiaceae</taxon>
        <taxon>Rheinheimera</taxon>
    </lineage>
</organism>
<dbReference type="EMBL" id="JAVDWR010000001">
    <property type="protein sequence ID" value="MDR7119681.1"/>
    <property type="molecule type" value="Genomic_DNA"/>
</dbReference>
<dbReference type="RefSeq" id="WP_310274415.1">
    <property type="nucleotide sequence ID" value="NZ_JAVDWR010000001.1"/>
</dbReference>
<sequence length="368" mass="41090">MRLDYFNTNIRLYLFTLLLAIYGCGSSSTDTNNDNSQKLTVRSVGLNGLIVYKLEVIDGSLHAATDKGLYRQTSGNSWELLGDSSWRIIDWAVINSGHWIISTSDADPLVGNPTRYELYESLDNGKLWQKIVHNFGGEHIEQGNHEPLFKMVVENSYLYGVGFDVVASSSDHGRNWEVIDGFWGAFSTGLRSITLSSDKTDIWYGGQGALESLVLRKHSLTQGRTLDFSLAATALLPAPSVVLAIRYSPFDEQHLLVCAEGGIIQSKNGGNDWQRFFVNNEHRFYFDVIPDSENEGHFYTAGWTKSIAPQPLIIDISHDAGKTWKKYTHSDNTIYGGVFSMTSRIENNQKVLYLGLFQGGVVRVSDLP</sequence>
<name>A0ABU1VVC9_9GAMM</name>
<accession>A0ABU1VVC9</accession>
<evidence type="ECO:0000313" key="1">
    <source>
        <dbReference type="EMBL" id="MDR7119681.1"/>
    </source>
</evidence>
<keyword evidence="2" id="KW-1185">Reference proteome</keyword>
<dbReference type="InterPro" id="IPR015943">
    <property type="entry name" value="WD40/YVTN_repeat-like_dom_sf"/>
</dbReference>
<dbReference type="Proteomes" id="UP001257909">
    <property type="component" value="Unassembled WGS sequence"/>
</dbReference>
<reference evidence="1 2" key="1">
    <citation type="submission" date="2023-07" db="EMBL/GenBank/DDBJ databases">
        <title>Sorghum-associated microbial communities from plants grown in Nebraska, USA.</title>
        <authorList>
            <person name="Schachtman D."/>
        </authorList>
    </citation>
    <scope>NUCLEOTIDE SEQUENCE [LARGE SCALE GENOMIC DNA]</scope>
    <source>
        <strain evidence="1 2">4138</strain>
    </source>
</reference>
<dbReference type="Gene3D" id="2.130.10.10">
    <property type="entry name" value="YVTN repeat-like/Quinoprotein amine dehydrogenase"/>
    <property type="match status" value="1"/>
</dbReference>
<evidence type="ECO:0008006" key="3">
    <source>
        <dbReference type="Google" id="ProtNLM"/>
    </source>
</evidence>